<evidence type="ECO:0000313" key="5">
    <source>
        <dbReference type="EMBL" id="PMR78615.1"/>
    </source>
</evidence>
<reference evidence="5 6" key="1">
    <citation type="submission" date="2018-01" db="EMBL/GenBank/DDBJ databases">
        <title>Halomonas endophytica sp. nov., isolated from storage liquid in the stems of Populus euphratica.</title>
        <authorList>
            <person name="Chen C."/>
        </authorList>
    </citation>
    <scope>NUCLEOTIDE SEQUENCE [LARGE SCALE GENOMIC DNA]</scope>
    <source>
        <strain evidence="5 6">BZ-SZ-XJ27</strain>
    </source>
</reference>
<dbReference type="Proteomes" id="UP000235547">
    <property type="component" value="Unassembled WGS sequence"/>
</dbReference>
<dbReference type="GO" id="GO:0005886">
    <property type="term" value="C:plasma membrane"/>
    <property type="evidence" value="ECO:0007669"/>
    <property type="project" value="TreeGrafter"/>
</dbReference>
<dbReference type="Gene3D" id="1.20.58.920">
    <property type="match status" value="1"/>
</dbReference>
<dbReference type="GO" id="GO:0043709">
    <property type="term" value="P:cell adhesion involved in single-species biofilm formation"/>
    <property type="evidence" value="ECO:0007669"/>
    <property type="project" value="TreeGrafter"/>
</dbReference>
<comment type="catalytic activity">
    <reaction evidence="3">
        <text>2 GTP = 3',3'-c-di-GMP + 2 diphosphate</text>
        <dbReference type="Rhea" id="RHEA:24898"/>
        <dbReference type="ChEBI" id="CHEBI:33019"/>
        <dbReference type="ChEBI" id="CHEBI:37565"/>
        <dbReference type="ChEBI" id="CHEBI:58805"/>
        <dbReference type="EC" id="2.7.7.65"/>
    </reaction>
</comment>
<dbReference type="GO" id="GO:1902201">
    <property type="term" value="P:negative regulation of bacterial-type flagellum-dependent cell motility"/>
    <property type="evidence" value="ECO:0007669"/>
    <property type="project" value="TreeGrafter"/>
</dbReference>
<dbReference type="RefSeq" id="WP_102589674.1">
    <property type="nucleotide sequence ID" value="NZ_BNAE01000001.1"/>
</dbReference>
<organism evidence="5 6">
    <name type="scientific">Halomonas urumqiensis</name>
    <dbReference type="NCBI Taxonomy" id="1684789"/>
    <lineage>
        <taxon>Bacteria</taxon>
        <taxon>Pseudomonadati</taxon>
        <taxon>Pseudomonadota</taxon>
        <taxon>Gammaproteobacteria</taxon>
        <taxon>Oceanospirillales</taxon>
        <taxon>Halomonadaceae</taxon>
        <taxon>Halomonas</taxon>
    </lineage>
</organism>
<dbReference type="AlphaFoldDB" id="A0A2N7UE04"/>
<proteinExistence type="predicted"/>
<dbReference type="SUPFAM" id="SSF55073">
    <property type="entry name" value="Nucleotide cyclase"/>
    <property type="match status" value="1"/>
</dbReference>
<dbReference type="Gene3D" id="3.30.70.270">
    <property type="match status" value="1"/>
</dbReference>
<comment type="caution">
    <text evidence="5">The sequence shown here is derived from an EMBL/GenBank/DDBJ whole genome shotgun (WGS) entry which is preliminary data.</text>
</comment>
<dbReference type="PANTHER" id="PTHR45138">
    <property type="entry name" value="REGULATORY COMPONENTS OF SENSORY TRANSDUCTION SYSTEM"/>
    <property type="match status" value="1"/>
</dbReference>
<evidence type="ECO:0000313" key="6">
    <source>
        <dbReference type="Proteomes" id="UP000235547"/>
    </source>
</evidence>
<feature type="domain" description="GGDEF" evidence="4">
    <location>
        <begin position="321"/>
        <end position="453"/>
    </location>
</feature>
<dbReference type="InterPro" id="IPR029787">
    <property type="entry name" value="Nucleotide_cyclase"/>
</dbReference>
<name>A0A2N7UE04_9GAMM</name>
<dbReference type="InterPro" id="IPR043128">
    <property type="entry name" value="Rev_trsase/Diguanyl_cyclase"/>
</dbReference>
<dbReference type="GO" id="GO:0052621">
    <property type="term" value="F:diguanylate cyclase activity"/>
    <property type="evidence" value="ECO:0007669"/>
    <property type="project" value="UniProtKB-EC"/>
</dbReference>
<keyword evidence="6" id="KW-1185">Reference proteome</keyword>
<gene>
    <name evidence="5" type="ORF">C1H70_17940</name>
</gene>
<dbReference type="InterPro" id="IPR038188">
    <property type="entry name" value="TorS_sensor_sf"/>
</dbReference>
<dbReference type="InterPro" id="IPR000160">
    <property type="entry name" value="GGDEF_dom"/>
</dbReference>
<dbReference type="InterPro" id="IPR050469">
    <property type="entry name" value="Diguanylate_Cyclase"/>
</dbReference>
<dbReference type="FunFam" id="3.30.70.270:FF:000001">
    <property type="entry name" value="Diguanylate cyclase domain protein"/>
    <property type="match status" value="1"/>
</dbReference>
<dbReference type="PANTHER" id="PTHR45138:SF9">
    <property type="entry name" value="DIGUANYLATE CYCLASE DGCM-RELATED"/>
    <property type="match status" value="1"/>
</dbReference>
<evidence type="ECO:0000259" key="4">
    <source>
        <dbReference type="PROSITE" id="PS50887"/>
    </source>
</evidence>
<dbReference type="CDD" id="cd01949">
    <property type="entry name" value="GGDEF"/>
    <property type="match status" value="1"/>
</dbReference>
<dbReference type="EC" id="2.7.7.65" evidence="2"/>
<dbReference type="Pfam" id="PF00990">
    <property type="entry name" value="GGDEF"/>
    <property type="match status" value="1"/>
</dbReference>
<sequence length="462" mass="51886">MGLTTRSVALTALMTLVTLGVIVLALASFSQYRSTVTSLAEDQTRGLLTASRLLQQSESMVASSAMLLLAENHFHRRQAMFEIGDRREWIDRLASELIELRGSDAHFEEIFQARERLVENLAQLDRWVQQRIDLRADLRSGVGSPGEPDQADLVQLADVEARIAELIRANRMLSRDLGVAVSFHVGDIRHDIQQTVDVLEKDIARRETILKSSVVGVILVVLATVVFIQRSVVGRLVTLQRAIARERPVADDIAVMGRDEIARMAQTIRHYVARINHNEQRIMAMNDELDFLATHDALTQLKNRHYFERTLNTYRESLEDQPYCVAMIDIDNFKLVNDRHGHDVGDEVIRWVADLLQANMPEGSLLARYGGEEFVALFPGEAAPLAQDALERTRERISAAPFVIGDQPITVSVSIGLASRLPGGDYALTLKAADESLYQAKRQGRNRLVVRRRRQDDEGGPR</sequence>
<protein>
    <recommendedName>
        <fullName evidence="2">diguanylate cyclase</fullName>
        <ecNumber evidence="2">2.7.7.65</ecNumber>
    </recommendedName>
</protein>
<evidence type="ECO:0000256" key="3">
    <source>
        <dbReference type="ARBA" id="ARBA00034247"/>
    </source>
</evidence>
<dbReference type="NCBIfam" id="TIGR00254">
    <property type="entry name" value="GGDEF"/>
    <property type="match status" value="1"/>
</dbReference>
<dbReference type="SMART" id="SM00267">
    <property type="entry name" value="GGDEF"/>
    <property type="match status" value="1"/>
</dbReference>
<comment type="cofactor">
    <cofactor evidence="1">
        <name>Mg(2+)</name>
        <dbReference type="ChEBI" id="CHEBI:18420"/>
    </cofactor>
</comment>
<dbReference type="PROSITE" id="PS50887">
    <property type="entry name" value="GGDEF"/>
    <property type="match status" value="1"/>
</dbReference>
<dbReference type="EMBL" id="PNRG01000033">
    <property type="protein sequence ID" value="PMR78615.1"/>
    <property type="molecule type" value="Genomic_DNA"/>
</dbReference>
<accession>A0A2N7UE04</accession>
<evidence type="ECO:0000256" key="1">
    <source>
        <dbReference type="ARBA" id="ARBA00001946"/>
    </source>
</evidence>
<dbReference type="OrthoDB" id="6087871at2"/>
<evidence type="ECO:0000256" key="2">
    <source>
        <dbReference type="ARBA" id="ARBA00012528"/>
    </source>
</evidence>